<reference evidence="1 2" key="1">
    <citation type="submission" date="2021-03" db="EMBL/GenBank/DDBJ databases">
        <title>Muricauda lutimaris sp. nov. and Muricauda ruestringensis sp. nov, two marine members of the Flavobacteriaceae isolated from deep sea sediments of Western Pacific.</title>
        <authorList>
            <person name="Zhao S."/>
            <person name="Liu R."/>
        </authorList>
    </citation>
    <scope>NUCLEOTIDE SEQUENCE [LARGE SCALE GENOMIC DNA]</scope>
    <source>
        <strain evidence="1 2">BC31-1-A7</strain>
    </source>
</reference>
<accession>A0ABS3G5E6</accession>
<dbReference type="Proteomes" id="UP000664044">
    <property type="component" value="Unassembled WGS sequence"/>
</dbReference>
<evidence type="ECO:0008006" key="3">
    <source>
        <dbReference type="Google" id="ProtNLM"/>
    </source>
</evidence>
<gene>
    <name evidence="1" type="ORF">J0656_11550</name>
</gene>
<keyword evidence="2" id="KW-1185">Reference proteome</keyword>
<sequence>MRSAFIILLIHIGLASFGQEIIQENDSLILWSKNRPLTWDDFKGPPTPVRTHNRAGTGMTIQYISMKNIYGQVEINPLCYFQKCRSWTNTNDSKTLDHEQLHFDIQELYTRKLRKSYSEYGGGNFNDEDFYTSTSDSIYNLCQSMQEKYDYEVLVNYPKFLEWKSRISEELDELKEYEYTKDKSLTKFK</sequence>
<evidence type="ECO:0000313" key="1">
    <source>
        <dbReference type="EMBL" id="MBO0354650.1"/>
    </source>
</evidence>
<proteinExistence type="predicted"/>
<comment type="caution">
    <text evidence="1">The sequence shown here is derived from an EMBL/GenBank/DDBJ whole genome shotgun (WGS) entry which is preliminary data.</text>
</comment>
<dbReference type="RefSeq" id="WP_207033911.1">
    <property type="nucleotide sequence ID" value="NZ_CP159476.1"/>
</dbReference>
<dbReference type="EMBL" id="JAFLNL010000006">
    <property type="protein sequence ID" value="MBO0354650.1"/>
    <property type="molecule type" value="Genomic_DNA"/>
</dbReference>
<name>A0ABS3G5E6_9FLAO</name>
<protein>
    <recommendedName>
        <fullName evidence="3">DUF922 domain-containing protein</fullName>
    </recommendedName>
</protein>
<evidence type="ECO:0000313" key="2">
    <source>
        <dbReference type="Proteomes" id="UP000664044"/>
    </source>
</evidence>
<organism evidence="1 2">
    <name type="scientific">Flagellimonas aurea</name>
    <dbReference type="NCBI Taxonomy" id="2915619"/>
    <lineage>
        <taxon>Bacteria</taxon>
        <taxon>Pseudomonadati</taxon>
        <taxon>Bacteroidota</taxon>
        <taxon>Flavobacteriia</taxon>
        <taxon>Flavobacteriales</taxon>
        <taxon>Flavobacteriaceae</taxon>
        <taxon>Flagellimonas</taxon>
    </lineage>
</organism>